<sequence length="476" mass="53895">MTYTYRVRGPYSTAIAKIIIDSGHKLVDLSEQLAQRFSLPPRREEVPHATVKTSNDDPSTIVIVGLSKAVEELFNIIISTVPYIGSEINRYGPYTTVVAQVKGFKDNQCIATFNDMMLMVQNYRHCVEGEPVVVHIVKPAVSSNRTAIAFPGVSILKDTLVLLDDGMSKVFFSEHIRDPERRSTLLSISNHILRMGYSIRWRSSAKSAELEKIAKDLEEALQTLQNLDVKKYSVGDVVIEGEAIAFIRLSRPSKEYLDTIRDRVVSTTLGHHIARACRNNGFVDIIDRMSNYLDKESLYRAFRYAIADNTLGKIFKIIHRKFTGEKIELNGLEIINVVDTQLGKVVIGRRFIKAAGIYDGLDVPKERGDVAITLIPIDEWFIVHRYIGINGNEKGIYININTPPEICIENRTISYIDLHVDIVYRDGKLNIIDYNEFENILRKGIVSKDFEEKVNEVIKYVENSMEVIIGVAKKVV</sequence>
<reference evidence="3" key="1">
    <citation type="journal article" date="2020" name="mSystems">
        <title>Genome- and Community-Level Interaction Insights into Carbon Utilization and Element Cycling Functions of Hydrothermarchaeota in Hydrothermal Sediment.</title>
        <authorList>
            <person name="Zhou Z."/>
            <person name="Liu Y."/>
            <person name="Xu W."/>
            <person name="Pan J."/>
            <person name="Luo Z.H."/>
            <person name="Li M."/>
        </authorList>
    </citation>
    <scope>NUCLEOTIDE SEQUENCE [LARGE SCALE GENOMIC DNA]</scope>
    <source>
        <strain evidence="3">SpSt-658</strain>
    </source>
</reference>
<dbReference type="InterPro" id="IPR007295">
    <property type="entry name" value="DUF402"/>
</dbReference>
<dbReference type="Gene3D" id="2.40.380.10">
    <property type="entry name" value="FomD-like"/>
    <property type="match status" value="1"/>
</dbReference>
<protein>
    <submittedName>
        <fullName evidence="3">DUF402 domain-containing protein</fullName>
    </submittedName>
</protein>
<keyword evidence="1" id="KW-0378">Hydrolase</keyword>
<feature type="domain" description="DUF402" evidence="2">
    <location>
        <begin position="329"/>
        <end position="464"/>
    </location>
</feature>
<name>A0A7C4H834_9CREN</name>
<organism evidence="3">
    <name type="scientific">Ignisphaera aggregans</name>
    <dbReference type="NCBI Taxonomy" id="334771"/>
    <lineage>
        <taxon>Archaea</taxon>
        <taxon>Thermoproteota</taxon>
        <taxon>Thermoprotei</taxon>
        <taxon>Desulfurococcales</taxon>
        <taxon>Desulfurococcaceae</taxon>
        <taxon>Ignisphaera</taxon>
    </lineage>
</organism>
<accession>A0A7C4H834</accession>
<evidence type="ECO:0000259" key="2">
    <source>
        <dbReference type="Pfam" id="PF04167"/>
    </source>
</evidence>
<dbReference type="PANTHER" id="PTHR39159:SF1">
    <property type="entry name" value="UPF0374 PROTEIN YGAC"/>
    <property type="match status" value="1"/>
</dbReference>
<dbReference type="GO" id="GO:0016787">
    <property type="term" value="F:hydrolase activity"/>
    <property type="evidence" value="ECO:0007669"/>
    <property type="project" value="UniProtKB-KW"/>
</dbReference>
<dbReference type="AlphaFoldDB" id="A0A7C4H834"/>
<dbReference type="SUPFAM" id="SSF159234">
    <property type="entry name" value="FomD-like"/>
    <property type="match status" value="1"/>
</dbReference>
<dbReference type="Pfam" id="PF04167">
    <property type="entry name" value="DUF402"/>
    <property type="match status" value="1"/>
</dbReference>
<evidence type="ECO:0000256" key="1">
    <source>
        <dbReference type="ARBA" id="ARBA00022801"/>
    </source>
</evidence>
<dbReference type="PANTHER" id="PTHR39159">
    <property type="match status" value="1"/>
</dbReference>
<gene>
    <name evidence="3" type="ORF">ENU31_00490</name>
</gene>
<dbReference type="EMBL" id="DTCA01000021">
    <property type="protein sequence ID" value="HGM06874.1"/>
    <property type="molecule type" value="Genomic_DNA"/>
</dbReference>
<dbReference type="InterPro" id="IPR035930">
    <property type="entry name" value="FomD-like_sf"/>
</dbReference>
<dbReference type="InterPro" id="IPR050212">
    <property type="entry name" value="Ntdp-like"/>
</dbReference>
<proteinExistence type="predicted"/>
<comment type="caution">
    <text evidence="3">The sequence shown here is derived from an EMBL/GenBank/DDBJ whole genome shotgun (WGS) entry which is preliminary data.</text>
</comment>
<evidence type="ECO:0000313" key="3">
    <source>
        <dbReference type="EMBL" id="HGM06874.1"/>
    </source>
</evidence>